<dbReference type="InParanoid" id="A9UWN8"/>
<protein>
    <recommendedName>
        <fullName evidence="6">Transmembrane protein</fullName>
    </recommendedName>
</protein>
<gene>
    <name evidence="4" type="ORF">MONBRDRAFT_24520</name>
</gene>
<dbReference type="EMBL" id="CH991548">
    <property type="protein sequence ID" value="EDQ90077.1"/>
    <property type="molecule type" value="Genomic_DNA"/>
</dbReference>
<reference evidence="4 5" key="1">
    <citation type="journal article" date="2008" name="Nature">
        <title>The genome of the choanoflagellate Monosiga brevicollis and the origin of metazoans.</title>
        <authorList>
            <consortium name="JGI Sequencing"/>
            <person name="King N."/>
            <person name="Westbrook M.J."/>
            <person name="Young S.L."/>
            <person name="Kuo A."/>
            <person name="Abedin M."/>
            <person name="Chapman J."/>
            <person name="Fairclough S."/>
            <person name="Hellsten U."/>
            <person name="Isogai Y."/>
            <person name="Letunic I."/>
            <person name="Marr M."/>
            <person name="Pincus D."/>
            <person name="Putnam N."/>
            <person name="Rokas A."/>
            <person name="Wright K.J."/>
            <person name="Zuzow R."/>
            <person name="Dirks W."/>
            <person name="Good M."/>
            <person name="Goodstein D."/>
            <person name="Lemons D."/>
            <person name="Li W."/>
            <person name="Lyons J.B."/>
            <person name="Morris A."/>
            <person name="Nichols S."/>
            <person name="Richter D.J."/>
            <person name="Salamov A."/>
            <person name="Bork P."/>
            <person name="Lim W.A."/>
            <person name="Manning G."/>
            <person name="Miller W.T."/>
            <person name="McGinnis W."/>
            <person name="Shapiro H."/>
            <person name="Tjian R."/>
            <person name="Grigoriev I.V."/>
            <person name="Rokhsar D."/>
        </authorList>
    </citation>
    <scope>NUCLEOTIDE SEQUENCE [LARGE SCALE GENOMIC DNA]</scope>
    <source>
        <strain evidence="5">MX1 / ATCC 50154</strain>
    </source>
</reference>
<evidence type="ECO:0000256" key="1">
    <source>
        <dbReference type="SAM" id="MobiDB-lite"/>
    </source>
</evidence>
<feature type="compositionally biased region" description="Low complexity" evidence="1">
    <location>
        <begin position="71"/>
        <end position="89"/>
    </location>
</feature>
<keyword evidence="2" id="KW-0812">Transmembrane</keyword>
<organism evidence="4 5">
    <name type="scientific">Monosiga brevicollis</name>
    <name type="common">Choanoflagellate</name>
    <dbReference type="NCBI Taxonomy" id="81824"/>
    <lineage>
        <taxon>Eukaryota</taxon>
        <taxon>Choanoflagellata</taxon>
        <taxon>Craspedida</taxon>
        <taxon>Salpingoecidae</taxon>
        <taxon>Monosiga</taxon>
    </lineage>
</organism>
<keyword evidence="5" id="KW-1185">Reference proteome</keyword>
<dbReference type="AlphaFoldDB" id="A9UWN8"/>
<evidence type="ECO:0000256" key="2">
    <source>
        <dbReference type="SAM" id="Phobius"/>
    </source>
</evidence>
<evidence type="ECO:0000256" key="3">
    <source>
        <dbReference type="SAM" id="SignalP"/>
    </source>
</evidence>
<proteinExistence type="predicted"/>
<dbReference type="KEGG" id="mbr:MONBRDRAFT_24520"/>
<feature type="chain" id="PRO_5002742507" description="Transmembrane protein" evidence="3">
    <location>
        <begin position="39"/>
        <end position="581"/>
    </location>
</feature>
<dbReference type="Proteomes" id="UP000001357">
    <property type="component" value="Unassembled WGS sequence"/>
</dbReference>
<evidence type="ECO:0000313" key="5">
    <source>
        <dbReference type="Proteomes" id="UP000001357"/>
    </source>
</evidence>
<keyword evidence="3" id="KW-0732">Signal</keyword>
<accession>A9UWN8</accession>
<feature type="compositionally biased region" description="Polar residues" evidence="1">
    <location>
        <begin position="92"/>
        <end position="120"/>
    </location>
</feature>
<dbReference type="RefSeq" id="XP_001744844.1">
    <property type="nucleotide sequence ID" value="XM_001744792.1"/>
</dbReference>
<dbReference type="GeneID" id="5890209"/>
<keyword evidence="2" id="KW-0472">Membrane</keyword>
<sequence length="581" mass="62262">MALCMRLCLNCARSADSRCVSFVLIAILAVLSNVGSMAKATTAETPALITAPSTNATWQYGPIGNAENDQASTSSADPSSADPGSPSDSEGFATTNTASPPLDTASITSTPVHLTSSMDSTGAGGPLPPQATSAIVTEGTSSVQATADGDTTDTAFLASTAGVVTAGFASTTARPSNRPQRGLIWLFAGLVVLFALGALLLCFLGCLACLKKQRQHPVASNAYTSSTATARAKSRAAHGHTHIYETIDPAQDLDAPELEFEPSSEAFMLQGQHAIYSTPHRRHASHEFIQPPVELYGMAQPYQAPLGGSMQTYVSSDHGSVYGSLAGSPGHASHWESHQQGERSSLYSVTPSLTNSSLSLNSWHQQTGYVPGPAPIPPQSHLTQTIQTPFRYAAEHAYAPPPVDAQVLPAHRRYPDEMYNPQDQANYAPSLHVLPHAHTPVRYRRVQRYPDSMALYDAQSAAQPVQPSDEWNTPWHQDTDLMHEPGPCETVSEPLHVAEPSYLPALHMDNISQGHDQADPEGSQLLAPMYVDSIPEEARVLSFVPPPRKATERLAAPPEAYLKRVHRNDGHTYSVEEQSII</sequence>
<feature type="transmembrane region" description="Helical" evidence="2">
    <location>
        <begin position="183"/>
        <end position="210"/>
    </location>
</feature>
<evidence type="ECO:0008006" key="6">
    <source>
        <dbReference type="Google" id="ProtNLM"/>
    </source>
</evidence>
<keyword evidence="2" id="KW-1133">Transmembrane helix</keyword>
<name>A9UWN8_MONBE</name>
<feature type="signal peptide" evidence="3">
    <location>
        <begin position="1"/>
        <end position="38"/>
    </location>
</feature>
<evidence type="ECO:0000313" key="4">
    <source>
        <dbReference type="EMBL" id="EDQ90077.1"/>
    </source>
</evidence>
<feature type="region of interest" description="Disordered" evidence="1">
    <location>
        <begin position="59"/>
        <end position="133"/>
    </location>
</feature>